<dbReference type="PROSITE" id="PS50240">
    <property type="entry name" value="TRYPSIN_DOM"/>
    <property type="match status" value="1"/>
</dbReference>
<dbReference type="GO" id="GO:0004252">
    <property type="term" value="F:serine-type endopeptidase activity"/>
    <property type="evidence" value="ECO:0007669"/>
    <property type="project" value="InterPro"/>
</dbReference>
<dbReference type="EMBL" id="BGZK01000471">
    <property type="protein sequence ID" value="GBP45794.1"/>
    <property type="molecule type" value="Genomic_DNA"/>
</dbReference>
<comment type="caution">
    <text evidence="2">Lacks conserved residue(s) required for the propagation of feature annotation.</text>
</comment>
<evidence type="ECO:0000313" key="7">
    <source>
        <dbReference type="Proteomes" id="UP000299102"/>
    </source>
</evidence>
<dbReference type="InterPro" id="IPR001314">
    <property type="entry name" value="Peptidase_S1A"/>
</dbReference>
<dbReference type="Gene3D" id="2.10.70.10">
    <property type="entry name" value="Complement Module, domain 1"/>
    <property type="match status" value="2"/>
</dbReference>
<evidence type="ECO:0000256" key="2">
    <source>
        <dbReference type="PROSITE-ProRule" id="PRU00302"/>
    </source>
</evidence>
<evidence type="ECO:0000313" key="6">
    <source>
        <dbReference type="EMBL" id="GBP45794.1"/>
    </source>
</evidence>
<evidence type="ECO:0000259" key="4">
    <source>
        <dbReference type="PROSITE" id="PS50240"/>
    </source>
</evidence>
<protein>
    <submittedName>
        <fullName evidence="6">Modular serine protease</fullName>
    </submittedName>
</protein>
<dbReference type="Pfam" id="PF00089">
    <property type="entry name" value="Trypsin"/>
    <property type="match status" value="1"/>
</dbReference>
<sequence>MVLVSLCRKSVMASATASTGAMRPSSRANKRGKSGRSHPTKCVLPPYPAHGSYIVANHTNAKPGEVFDFVLVDYTCDEGYRIAAKGSTFCYNGYWSDEPAKCEELCRLDPHPSVDYHCRVSGSFTSTRPCKRHEPSGTEVVPKCRTQNYYLNQVLPAMRCKDGQWNYVATCLPDCGKIVPSGTTLVVEGKYTEKLEVPWHVGVYSKKKNPYMNVCGGSIITNSHVLSAAHCFWREENGTTRASDYAIAGGKLYREWNDPRDQNAQKREIEDIKVHTRYRGAAAMYANDIALVLLATPFVYDLYVRPVCLDFDMDFEQTQLVPDNLGFLAGWGRMRNDVDDTLVLKLVEVQYKNTSTCLEEAEAPYRRFITTDKICVGHSIGASGSLPAPERRRTGVTSKSHIAFKPLELSERHRARGVVCKGDSGNGLSFPEIDGGEKRYYLRGLISISLLPHECSSEALLLFTRLLTNERFIRENVTIEEHLRHVTSQTTCRLPPHPEHGSYTVVNNRNFMPGDFIDSFYLQYQCDAGYAIVGGKELFCINGFQHKDTPKCEKMCSLHPHPSVEYLCHEPQPSGRTKECGLYEPEGTTATPRCRTPNYDTSQYLRDMKCSNGTWDYIATCSAVCGTVTPQGGGLIAGGRVSEKGEVPWHVGIYDKNLTPYKQRCGGSIIAATLIVTVHEIVFGVEEIQERARACACAYVRIYARVYVIEQKIKS</sequence>
<dbReference type="OrthoDB" id="2019384at2759"/>
<dbReference type="PROSITE" id="PS50923">
    <property type="entry name" value="SUSHI"/>
    <property type="match status" value="2"/>
</dbReference>
<feature type="region of interest" description="Disordered" evidence="3">
    <location>
        <begin position="17"/>
        <end position="40"/>
    </location>
</feature>
<dbReference type="SMART" id="SM00032">
    <property type="entry name" value="CCP"/>
    <property type="match status" value="2"/>
</dbReference>
<accession>A0A4C1W6K4</accession>
<dbReference type="CDD" id="cd00033">
    <property type="entry name" value="CCP"/>
    <property type="match status" value="2"/>
</dbReference>
<evidence type="ECO:0000256" key="3">
    <source>
        <dbReference type="SAM" id="MobiDB-lite"/>
    </source>
</evidence>
<keyword evidence="1" id="KW-1015">Disulfide bond</keyword>
<feature type="domain" description="Sushi" evidence="5">
    <location>
        <begin position="40"/>
        <end position="104"/>
    </location>
</feature>
<dbReference type="GO" id="GO:0006508">
    <property type="term" value="P:proteolysis"/>
    <property type="evidence" value="ECO:0007669"/>
    <property type="project" value="UniProtKB-KW"/>
</dbReference>
<keyword evidence="6" id="KW-0378">Hydrolase</keyword>
<organism evidence="6 7">
    <name type="scientific">Eumeta variegata</name>
    <name type="common">Bagworm moth</name>
    <name type="synonym">Eumeta japonica</name>
    <dbReference type="NCBI Taxonomy" id="151549"/>
    <lineage>
        <taxon>Eukaryota</taxon>
        <taxon>Metazoa</taxon>
        <taxon>Ecdysozoa</taxon>
        <taxon>Arthropoda</taxon>
        <taxon>Hexapoda</taxon>
        <taxon>Insecta</taxon>
        <taxon>Pterygota</taxon>
        <taxon>Neoptera</taxon>
        <taxon>Endopterygota</taxon>
        <taxon>Lepidoptera</taxon>
        <taxon>Glossata</taxon>
        <taxon>Ditrysia</taxon>
        <taxon>Tineoidea</taxon>
        <taxon>Psychidae</taxon>
        <taxon>Oiketicinae</taxon>
        <taxon>Eumeta</taxon>
    </lineage>
</organism>
<dbReference type="InterPro" id="IPR043504">
    <property type="entry name" value="Peptidase_S1_PA_chymotrypsin"/>
</dbReference>
<dbReference type="PANTHER" id="PTHR24260">
    <property type="match status" value="1"/>
</dbReference>
<keyword evidence="7" id="KW-1185">Reference proteome</keyword>
<dbReference type="InterPro" id="IPR035976">
    <property type="entry name" value="Sushi/SCR/CCP_sf"/>
</dbReference>
<dbReference type="PRINTS" id="PR00722">
    <property type="entry name" value="CHYMOTRYPSIN"/>
</dbReference>
<evidence type="ECO:0000259" key="5">
    <source>
        <dbReference type="PROSITE" id="PS50923"/>
    </source>
</evidence>
<dbReference type="InterPro" id="IPR001254">
    <property type="entry name" value="Trypsin_dom"/>
</dbReference>
<dbReference type="STRING" id="151549.A0A4C1W6K4"/>
<feature type="domain" description="Peptidase S1" evidence="4">
    <location>
        <begin position="186"/>
        <end position="478"/>
    </location>
</feature>
<dbReference type="InterPro" id="IPR018114">
    <property type="entry name" value="TRYPSIN_HIS"/>
</dbReference>
<feature type="compositionally biased region" description="Basic residues" evidence="3">
    <location>
        <begin position="28"/>
        <end position="39"/>
    </location>
</feature>
<dbReference type="Gene3D" id="2.40.10.10">
    <property type="entry name" value="Trypsin-like serine proteases"/>
    <property type="match status" value="2"/>
</dbReference>
<keyword evidence="2" id="KW-0768">Sushi</keyword>
<keyword evidence="6" id="KW-0645">Protease</keyword>
<dbReference type="InterPro" id="IPR000436">
    <property type="entry name" value="Sushi_SCR_CCP_dom"/>
</dbReference>
<dbReference type="AlphaFoldDB" id="A0A4C1W6K4"/>
<reference evidence="6 7" key="1">
    <citation type="journal article" date="2019" name="Commun. Biol.">
        <title>The bagworm genome reveals a unique fibroin gene that provides high tensile strength.</title>
        <authorList>
            <person name="Kono N."/>
            <person name="Nakamura H."/>
            <person name="Ohtoshi R."/>
            <person name="Tomita M."/>
            <person name="Numata K."/>
            <person name="Arakawa K."/>
        </authorList>
    </citation>
    <scope>NUCLEOTIDE SEQUENCE [LARGE SCALE GENOMIC DNA]</scope>
</reference>
<name>A0A4C1W6K4_EUMVA</name>
<evidence type="ECO:0000256" key="1">
    <source>
        <dbReference type="ARBA" id="ARBA00023157"/>
    </source>
</evidence>
<dbReference type="PANTHER" id="PTHR24260:SF136">
    <property type="entry name" value="GH08193P-RELATED"/>
    <property type="match status" value="1"/>
</dbReference>
<dbReference type="Proteomes" id="UP000299102">
    <property type="component" value="Unassembled WGS sequence"/>
</dbReference>
<comment type="caution">
    <text evidence="6">The sequence shown here is derived from an EMBL/GenBank/DDBJ whole genome shotgun (WGS) entry which is preliminary data.</text>
</comment>
<dbReference type="SUPFAM" id="SSF57535">
    <property type="entry name" value="Complement control module/SCR domain"/>
    <property type="match status" value="2"/>
</dbReference>
<feature type="domain" description="Sushi" evidence="5">
    <location>
        <begin position="490"/>
        <end position="554"/>
    </location>
</feature>
<dbReference type="InterPro" id="IPR051333">
    <property type="entry name" value="CLIP_Serine_Protease"/>
</dbReference>
<dbReference type="SUPFAM" id="SSF50494">
    <property type="entry name" value="Trypsin-like serine proteases"/>
    <property type="match status" value="2"/>
</dbReference>
<proteinExistence type="predicted"/>
<dbReference type="InterPro" id="IPR009003">
    <property type="entry name" value="Peptidase_S1_PA"/>
</dbReference>
<dbReference type="SMART" id="SM00020">
    <property type="entry name" value="Tryp_SPc"/>
    <property type="match status" value="1"/>
</dbReference>
<dbReference type="PROSITE" id="PS00134">
    <property type="entry name" value="TRYPSIN_HIS"/>
    <property type="match status" value="1"/>
</dbReference>
<gene>
    <name evidence="6" type="primary">modSP</name>
    <name evidence="6" type="ORF">EVAR_76102_1</name>
</gene>